<dbReference type="Pfam" id="PF18052">
    <property type="entry name" value="Rx_N"/>
    <property type="match status" value="1"/>
</dbReference>
<evidence type="ECO:0000256" key="2">
    <source>
        <dbReference type="ARBA" id="ARBA00022741"/>
    </source>
</evidence>
<keyword evidence="3" id="KW-0611">Plant defense</keyword>
<dbReference type="Gene3D" id="1.20.5.4130">
    <property type="match status" value="1"/>
</dbReference>
<keyword evidence="1" id="KW-0677">Repeat</keyword>
<dbReference type="Proteomes" id="UP000283530">
    <property type="component" value="Unassembled WGS sequence"/>
</dbReference>
<protein>
    <submittedName>
        <fullName evidence="6">Putative disease resistance protein RGA3</fullName>
    </submittedName>
</protein>
<dbReference type="OrthoDB" id="1933539at2759"/>
<dbReference type="InterPro" id="IPR038005">
    <property type="entry name" value="RX-like_CC"/>
</dbReference>
<keyword evidence="7" id="KW-1185">Reference proteome</keyword>
<evidence type="ECO:0000259" key="5">
    <source>
        <dbReference type="Pfam" id="PF18052"/>
    </source>
</evidence>
<feature type="coiled-coil region" evidence="4">
    <location>
        <begin position="43"/>
        <end position="94"/>
    </location>
</feature>
<keyword evidence="4" id="KW-0175">Coiled coil</keyword>
<dbReference type="CDD" id="cd14798">
    <property type="entry name" value="RX-CC_like"/>
    <property type="match status" value="1"/>
</dbReference>
<sequence>MDFAISKVADACLSSLFQAVFDTLTPRFLQSLGFVFVGVEGESQKLKSTLSRIQALLNDAEDRQIREESVRLWLRELKDAAYDAEDIVDEVECQVHRSKIERAQMQTRKWKLTDQVST</sequence>
<gene>
    <name evidence="6" type="ORF">CKAN_00830400</name>
</gene>
<dbReference type="InterPro" id="IPR041118">
    <property type="entry name" value="Rx_N"/>
</dbReference>
<dbReference type="EMBL" id="QPKB01000003">
    <property type="protein sequence ID" value="RWR79711.1"/>
    <property type="molecule type" value="Genomic_DNA"/>
</dbReference>
<accession>A0A3S3N2V6</accession>
<name>A0A3S3N2V6_9MAGN</name>
<evidence type="ECO:0000256" key="3">
    <source>
        <dbReference type="ARBA" id="ARBA00022821"/>
    </source>
</evidence>
<reference evidence="6 7" key="1">
    <citation type="journal article" date="2019" name="Nat. Plants">
        <title>Stout camphor tree genome fills gaps in understanding of flowering plant genome evolution.</title>
        <authorList>
            <person name="Chaw S.M."/>
            <person name="Liu Y.C."/>
            <person name="Wu Y.W."/>
            <person name="Wang H.Y."/>
            <person name="Lin C.I."/>
            <person name="Wu C.S."/>
            <person name="Ke H.M."/>
            <person name="Chang L.Y."/>
            <person name="Hsu C.Y."/>
            <person name="Yang H.T."/>
            <person name="Sudianto E."/>
            <person name="Hsu M.H."/>
            <person name="Wu K.P."/>
            <person name="Wang L.N."/>
            <person name="Leebens-Mack J.H."/>
            <person name="Tsai I.J."/>
        </authorList>
    </citation>
    <scope>NUCLEOTIDE SEQUENCE [LARGE SCALE GENOMIC DNA]</scope>
    <source>
        <strain evidence="7">cv. Chaw 1501</strain>
        <tissue evidence="6">Young leaves</tissue>
    </source>
</reference>
<dbReference type="GO" id="GO:0000166">
    <property type="term" value="F:nucleotide binding"/>
    <property type="evidence" value="ECO:0007669"/>
    <property type="project" value="UniProtKB-KW"/>
</dbReference>
<keyword evidence="2" id="KW-0547">Nucleotide-binding</keyword>
<evidence type="ECO:0000313" key="7">
    <source>
        <dbReference type="Proteomes" id="UP000283530"/>
    </source>
</evidence>
<dbReference type="AlphaFoldDB" id="A0A3S3N2V6"/>
<dbReference type="GO" id="GO:0006952">
    <property type="term" value="P:defense response"/>
    <property type="evidence" value="ECO:0007669"/>
    <property type="project" value="UniProtKB-KW"/>
</dbReference>
<proteinExistence type="predicted"/>
<comment type="caution">
    <text evidence="6">The sequence shown here is derived from an EMBL/GenBank/DDBJ whole genome shotgun (WGS) entry which is preliminary data.</text>
</comment>
<organism evidence="6 7">
    <name type="scientific">Cinnamomum micranthum f. kanehirae</name>
    <dbReference type="NCBI Taxonomy" id="337451"/>
    <lineage>
        <taxon>Eukaryota</taxon>
        <taxon>Viridiplantae</taxon>
        <taxon>Streptophyta</taxon>
        <taxon>Embryophyta</taxon>
        <taxon>Tracheophyta</taxon>
        <taxon>Spermatophyta</taxon>
        <taxon>Magnoliopsida</taxon>
        <taxon>Magnoliidae</taxon>
        <taxon>Laurales</taxon>
        <taxon>Lauraceae</taxon>
        <taxon>Cinnamomum</taxon>
    </lineage>
</organism>
<evidence type="ECO:0000313" key="6">
    <source>
        <dbReference type="EMBL" id="RWR79711.1"/>
    </source>
</evidence>
<feature type="domain" description="Disease resistance N-terminal" evidence="5">
    <location>
        <begin position="13"/>
        <end position="104"/>
    </location>
</feature>
<evidence type="ECO:0000256" key="1">
    <source>
        <dbReference type="ARBA" id="ARBA00022737"/>
    </source>
</evidence>
<evidence type="ECO:0000256" key="4">
    <source>
        <dbReference type="SAM" id="Coils"/>
    </source>
</evidence>